<keyword evidence="3" id="KW-1185">Reference proteome</keyword>
<proteinExistence type="predicted"/>
<evidence type="ECO:0000313" key="2">
    <source>
        <dbReference type="EMBL" id="GFN91846.1"/>
    </source>
</evidence>
<gene>
    <name evidence="2" type="ORF">PoB_001835200</name>
</gene>
<dbReference type="AlphaFoldDB" id="A0AAV3Z9D9"/>
<evidence type="ECO:0000313" key="3">
    <source>
        <dbReference type="Proteomes" id="UP000735302"/>
    </source>
</evidence>
<feature type="compositionally biased region" description="Polar residues" evidence="1">
    <location>
        <begin position="31"/>
        <end position="46"/>
    </location>
</feature>
<feature type="region of interest" description="Disordered" evidence="1">
    <location>
        <begin position="22"/>
        <end position="47"/>
    </location>
</feature>
<sequence length="112" mass="12010">MHTLLNLIHRWSSSVELVASSRVSPEAHRNPQMSKSSVPTQPGSRSNVHHLKRAMCGPSYDGISESVLPCSLEGAEEIPRTGNVVLFCFCTNVAVFSCTTCGTPAGSCVTDF</sequence>
<evidence type="ECO:0000256" key="1">
    <source>
        <dbReference type="SAM" id="MobiDB-lite"/>
    </source>
</evidence>
<dbReference type="EMBL" id="BLXT01002183">
    <property type="protein sequence ID" value="GFN91846.1"/>
    <property type="molecule type" value="Genomic_DNA"/>
</dbReference>
<name>A0AAV3Z9D9_9GAST</name>
<dbReference type="Proteomes" id="UP000735302">
    <property type="component" value="Unassembled WGS sequence"/>
</dbReference>
<reference evidence="2 3" key="1">
    <citation type="journal article" date="2021" name="Elife">
        <title>Chloroplast acquisition without the gene transfer in kleptoplastic sea slugs, Plakobranchus ocellatus.</title>
        <authorList>
            <person name="Maeda T."/>
            <person name="Takahashi S."/>
            <person name="Yoshida T."/>
            <person name="Shimamura S."/>
            <person name="Takaki Y."/>
            <person name="Nagai Y."/>
            <person name="Toyoda A."/>
            <person name="Suzuki Y."/>
            <person name="Arimoto A."/>
            <person name="Ishii H."/>
            <person name="Satoh N."/>
            <person name="Nishiyama T."/>
            <person name="Hasebe M."/>
            <person name="Maruyama T."/>
            <person name="Minagawa J."/>
            <person name="Obokata J."/>
            <person name="Shigenobu S."/>
        </authorList>
    </citation>
    <scope>NUCLEOTIDE SEQUENCE [LARGE SCALE GENOMIC DNA]</scope>
</reference>
<accession>A0AAV3Z9D9</accession>
<organism evidence="2 3">
    <name type="scientific">Plakobranchus ocellatus</name>
    <dbReference type="NCBI Taxonomy" id="259542"/>
    <lineage>
        <taxon>Eukaryota</taxon>
        <taxon>Metazoa</taxon>
        <taxon>Spiralia</taxon>
        <taxon>Lophotrochozoa</taxon>
        <taxon>Mollusca</taxon>
        <taxon>Gastropoda</taxon>
        <taxon>Heterobranchia</taxon>
        <taxon>Euthyneura</taxon>
        <taxon>Panpulmonata</taxon>
        <taxon>Sacoglossa</taxon>
        <taxon>Placobranchoidea</taxon>
        <taxon>Plakobranchidae</taxon>
        <taxon>Plakobranchus</taxon>
    </lineage>
</organism>
<comment type="caution">
    <text evidence="2">The sequence shown here is derived from an EMBL/GenBank/DDBJ whole genome shotgun (WGS) entry which is preliminary data.</text>
</comment>
<protein>
    <submittedName>
        <fullName evidence="2">Uncharacterized protein</fullName>
    </submittedName>
</protein>